<keyword evidence="6" id="KW-1185">Reference proteome</keyword>
<dbReference type="OrthoDB" id="120976at2759"/>
<feature type="compositionally biased region" description="Basic and acidic residues" evidence="4">
    <location>
        <begin position="1"/>
        <end position="10"/>
    </location>
</feature>
<keyword evidence="3" id="KW-0677">Repeat</keyword>
<keyword evidence="2" id="KW-0433">Leucine-rich repeat</keyword>
<feature type="compositionally biased region" description="Polar residues" evidence="4">
    <location>
        <begin position="966"/>
        <end position="1000"/>
    </location>
</feature>
<feature type="compositionally biased region" description="Basic and acidic residues" evidence="4">
    <location>
        <begin position="1110"/>
        <end position="1125"/>
    </location>
</feature>
<feature type="compositionally biased region" description="Acidic residues" evidence="4">
    <location>
        <begin position="61"/>
        <end position="75"/>
    </location>
</feature>
<dbReference type="GO" id="GO:0048471">
    <property type="term" value="C:perinuclear region of cytoplasm"/>
    <property type="evidence" value="ECO:0007669"/>
    <property type="project" value="TreeGrafter"/>
</dbReference>
<proteinExistence type="predicted"/>
<dbReference type="SMART" id="SM00368">
    <property type="entry name" value="LRR_RI"/>
    <property type="match status" value="6"/>
</dbReference>
<dbReference type="GO" id="GO:0006913">
    <property type="term" value="P:nucleocytoplasmic transport"/>
    <property type="evidence" value="ECO:0007669"/>
    <property type="project" value="TreeGrafter"/>
</dbReference>
<evidence type="ECO:0000256" key="4">
    <source>
        <dbReference type="SAM" id="MobiDB-lite"/>
    </source>
</evidence>
<dbReference type="EMBL" id="BQFW01000007">
    <property type="protein sequence ID" value="GJJ73035.1"/>
    <property type="molecule type" value="Genomic_DNA"/>
</dbReference>
<dbReference type="InterPro" id="IPR027038">
    <property type="entry name" value="RanGap"/>
</dbReference>
<organism evidence="5 6">
    <name type="scientific">Entomortierella parvispora</name>
    <dbReference type="NCBI Taxonomy" id="205924"/>
    <lineage>
        <taxon>Eukaryota</taxon>
        <taxon>Fungi</taxon>
        <taxon>Fungi incertae sedis</taxon>
        <taxon>Mucoromycota</taxon>
        <taxon>Mortierellomycotina</taxon>
        <taxon>Mortierellomycetes</taxon>
        <taxon>Mortierellales</taxon>
        <taxon>Mortierellaceae</taxon>
        <taxon>Entomortierella</taxon>
    </lineage>
</organism>
<reference evidence="5" key="2">
    <citation type="journal article" date="2022" name="Microbiol. Resour. Announc.">
        <title>Whole-Genome Sequence of Entomortierella parvispora E1425, a Mucoromycotan Fungus Associated with Burkholderiaceae-Related Endosymbiotic Bacteria.</title>
        <authorList>
            <person name="Herlambang A."/>
            <person name="Guo Y."/>
            <person name="Takashima Y."/>
            <person name="Narisawa K."/>
            <person name="Ohta H."/>
            <person name="Nishizawa T."/>
        </authorList>
    </citation>
    <scope>NUCLEOTIDE SEQUENCE</scope>
    <source>
        <strain evidence="5">E1425</strain>
    </source>
</reference>
<feature type="region of interest" description="Disordered" evidence="4">
    <location>
        <begin position="227"/>
        <end position="265"/>
    </location>
</feature>
<feature type="region of interest" description="Disordered" evidence="4">
    <location>
        <begin position="1"/>
        <end position="27"/>
    </location>
</feature>
<dbReference type="Pfam" id="PF13516">
    <property type="entry name" value="LRR_6"/>
    <property type="match status" value="2"/>
</dbReference>
<dbReference type="PANTHER" id="PTHR24113:SF12">
    <property type="entry name" value="RAN GTPASE-ACTIVATING PROTEIN 1"/>
    <property type="match status" value="1"/>
</dbReference>
<feature type="compositionally biased region" description="Low complexity" evidence="4">
    <location>
        <begin position="227"/>
        <end position="247"/>
    </location>
</feature>
<accession>A0A9P3HAC1</accession>
<dbReference type="InterPro" id="IPR001611">
    <property type="entry name" value="Leu-rich_rpt"/>
</dbReference>
<keyword evidence="1" id="KW-0343">GTPase activation</keyword>
<evidence type="ECO:0000313" key="5">
    <source>
        <dbReference type="EMBL" id="GJJ73035.1"/>
    </source>
</evidence>
<dbReference type="PROSITE" id="PS51450">
    <property type="entry name" value="LRR"/>
    <property type="match status" value="1"/>
</dbReference>
<protein>
    <submittedName>
        <fullName evidence="5">Protein phosphatase 1 regulatory subunit 37</fullName>
    </submittedName>
</protein>
<dbReference type="InterPro" id="IPR032675">
    <property type="entry name" value="LRR_dom_sf"/>
</dbReference>
<evidence type="ECO:0000313" key="6">
    <source>
        <dbReference type="Proteomes" id="UP000827284"/>
    </source>
</evidence>
<feature type="region of interest" description="Disordered" evidence="4">
    <location>
        <begin position="959"/>
        <end position="1002"/>
    </location>
</feature>
<reference evidence="5" key="1">
    <citation type="submission" date="2021-11" db="EMBL/GenBank/DDBJ databases">
        <authorList>
            <person name="Herlambang A."/>
            <person name="Guo Y."/>
            <person name="Takashima Y."/>
            <person name="Nishizawa T."/>
        </authorList>
    </citation>
    <scope>NUCLEOTIDE SEQUENCE</scope>
    <source>
        <strain evidence="5">E1425</strain>
    </source>
</reference>
<sequence>MIGIQRKETCTDMDPQTSPSSAPIDPKAAAAAIVAASVAADANAIAIANANASMTNGDKALDDEQDTDKDSEELEHDPSSPTEPPMPSLDPIHSSTATDPLDDSKERAPADALKTSATLPSASDRDQPPPATGSEDHPQHPEMIIIGTKTKLKRPSLRPIDLGSTPSKSILRKESSYPFIEQPVRNPIFKSQWLQSTVSKLAVISGPAVPTAYTADQPSMFRKLVAQATAATQATPGSPSTNPGSSPQQRLQQTNPGPPVFANNERRPLLESHDSSSSILSTKALKRVRFSVGQLTTEHVFYHDDAYESAEETEPRPVQINTVVQPKEVMTTSDGVVVDDNIYTAKEIMNYYLAACNNREEFPVDRLVSEMRSASNRQSNPLLTTIDLTGELLLRKTLDPISDVLTLEFGLSHLVLDNCGLEDDTLKMLLYSLLLTDTLTTLSIQDNKKIKSIGFKYISVFVKKTKSLKSLNVSGINMDKKAIEFLAHALKVGRLGFGSRLEDLRVDRCGLRGNLLETLAPAIRESNLRQVSMRSNRIGTTGGVWIGVLMRDYDDLPNKPIPNNNEEQGFRRVFPGVANPELLKRTRGVEVLDISDNDLRQGADYVAQTLRRNMSLKHLIMANNNLDPARLVVIADALKLNIGLETLDLSYNRMCGPVVTGINALTSKLAYNKTLTKLSLSNTGLQSEGAIALAEFLPETRSLTQLDLTGNDLVDIAGVMALSVSIRMNKSLTCLDMNVPPNDAEFARLSRDILRACIRNMEEKTGSNAGMPSPDDLPTNTIFRQPSPTLIPEPRAPANQDNQWSLLETVAVELYRTRETLSGLAKALNHERLMREQWQMEHYHRTMDAHVSRVIVPDELAEDSEAHSEAPVAPVAPIEAIIQSPRDVRMLNSMKGILSRGPPQMEALYHQCKRHEANIKSLMPKISNDKALNELQSMTDVLFDYTQSYRNLFALPEMPPSVTVGKRTNSLPPATPTGQQSSDASTTVPNGMSVSSTSEQDLAAVDHTSPEALLEEPTTDIASSFLLEDDDDLDEEVYTNDALIDVRRSSLLAEHRTVASSEDDLTTSSSLSSSGPLKGRGHKPSPLSTAGIAGMEGGERSPSSLASPLEKLRKAAEEEEGEVLRRGKDLLENGLENGVIEETLTGEELKSQILGSDNKT</sequence>
<comment type="caution">
    <text evidence="5">The sequence shown here is derived from an EMBL/GenBank/DDBJ whole genome shotgun (WGS) entry which is preliminary data.</text>
</comment>
<dbReference type="Proteomes" id="UP000827284">
    <property type="component" value="Unassembled WGS sequence"/>
</dbReference>
<dbReference type="AlphaFoldDB" id="A0A9P3HAC1"/>
<feature type="compositionally biased region" description="Low complexity" evidence="4">
    <location>
        <begin position="18"/>
        <end position="27"/>
    </location>
</feature>
<dbReference type="GO" id="GO:0005829">
    <property type="term" value="C:cytosol"/>
    <property type="evidence" value="ECO:0007669"/>
    <property type="project" value="TreeGrafter"/>
</dbReference>
<gene>
    <name evidence="5" type="ORF">EMPS_05393</name>
</gene>
<name>A0A9P3HAC1_9FUNG</name>
<evidence type="ECO:0000256" key="2">
    <source>
        <dbReference type="ARBA" id="ARBA00022614"/>
    </source>
</evidence>
<evidence type="ECO:0000256" key="1">
    <source>
        <dbReference type="ARBA" id="ARBA00022468"/>
    </source>
</evidence>
<feature type="region of interest" description="Disordered" evidence="4">
    <location>
        <begin position="50"/>
        <end position="141"/>
    </location>
</feature>
<dbReference type="Gene3D" id="3.80.10.10">
    <property type="entry name" value="Ribonuclease Inhibitor"/>
    <property type="match status" value="3"/>
</dbReference>
<dbReference type="SUPFAM" id="SSF52047">
    <property type="entry name" value="RNI-like"/>
    <property type="match status" value="1"/>
</dbReference>
<evidence type="ECO:0000256" key="3">
    <source>
        <dbReference type="ARBA" id="ARBA00022737"/>
    </source>
</evidence>
<feature type="region of interest" description="Disordered" evidence="4">
    <location>
        <begin position="1058"/>
        <end position="1125"/>
    </location>
</feature>
<dbReference type="GO" id="GO:0031267">
    <property type="term" value="F:small GTPase binding"/>
    <property type="evidence" value="ECO:0007669"/>
    <property type="project" value="TreeGrafter"/>
</dbReference>
<dbReference type="GO" id="GO:0005634">
    <property type="term" value="C:nucleus"/>
    <property type="evidence" value="ECO:0007669"/>
    <property type="project" value="TreeGrafter"/>
</dbReference>
<dbReference type="PANTHER" id="PTHR24113">
    <property type="entry name" value="RAN GTPASE-ACTIVATING PROTEIN 1"/>
    <property type="match status" value="1"/>
</dbReference>
<dbReference type="GO" id="GO:0005096">
    <property type="term" value="F:GTPase activator activity"/>
    <property type="evidence" value="ECO:0007669"/>
    <property type="project" value="UniProtKB-KW"/>
</dbReference>